<dbReference type="AlphaFoldDB" id="X1AX35"/>
<protein>
    <submittedName>
        <fullName evidence="1">Uncharacterized protein</fullName>
    </submittedName>
</protein>
<name>X1AX35_9ZZZZ</name>
<evidence type="ECO:0000313" key="1">
    <source>
        <dbReference type="EMBL" id="GAG76723.1"/>
    </source>
</evidence>
<feature type="non-terminal residue" evidence="1">
    <location>
        <position position="1"/>
    </location>
</feature>
<accession>X1AX35</accession>
<gene>
    <name evidence="1" type="ORF">S01H4_29137</name>
</gene>
<reference evidence="1" key="1">
    <citation type="journal article" date="2014" name="Front. Microbiol.">
        <title>High frequency of phylogenetically diverse reductive dehalogenase-homologous genes in deep subseafloor sedimentary metagenomes.</title>
        <authorList>
            <person name="Kawai M."/>
            <person name="Futagami T."/>
            <person name="Toyoda A."/>
            <person name="Takaki Y."/>
            <person name="Nishi S."/>
            <person name="Hori S."/>
            <person name="Arai W."/>
            <person name="Tsubouchi T."/>
            <person name="Morono Y."/>
            <person name="Uchiyama I."/>
            <person name="Ito T."/>
            <person name="Fujiyama A."/>
            <person name="Inagaki F."/>
            <person name="Takami H."/>
        </authorList>
    </citation>
    <scope>NUCLEOTIDE SEQUENCE</scope>
    <source>
        <strain evidence="1">Expedition CK06-06</strain>
    </source>
</reference>
<sequence length="86" mass="9867">FYLLSPQAGVYIEVDDRISGALDIPGNHVYKMDIYGKNEDLVGQIVKMTNDQYKEGIIAHLDMKKIEKKFKISSDDVINSWNQFLT</sequence>
<proteinExistence type="predicted"/>
<dbReference type="EMBL" id="BART01014736">
    <property type="protein sequence ID" value="GAG76723.1"/>
    <property type="molecule type" value="Genomic_DNA"/>
</dbReference>
<comment type="caution">
    <text evidence="1">The sequence shown here is derived from an EMBL/GenBank/DDBJ whole genome shotgun (WGS) entry which is preliminary data.</text>
</comment>
<organism evidence="1">
    <name type="scientific">marine sediment metagenome</name>
    <dbReference type="NCBI Taxonomy" id="412755"/>
    <lineage>
        <taxon>unclassified sequences</taxon>
        <taxon>metagenomes</taxon>
        <taxon>ecological metagenomes</taxon>
    </lineage>
</organism>